<dbReference type="Proteomes" id="UP000746747">
    <property type="component" value="Unassembled WGS sequence"/>
</dbReference>
<evidence type="ECO:0000313" key="1">
    <source>
        <dbReference type="EMBL" id="CAG9540566.1"/>
    </source>
</evidence>
<gene>
    <name evidence="1" type="ORF">CJOHNSTONI_LOCUS10067</name>
</gene>
<dbReference type="OrthoDB" id="10357809at2759"/>
<evidence type="ECO:0000313" key="2">
    <source>
        <dbReference type="Proteomes" id="UP000746747"/>
    </source>
</evidence>
<proteinExistence type="predicted"/>
<reference evidence="1" key="1">
    <citation type="submission" date="2021-09" db="EMBL/GenBank/DDBJ databases">
        <authorList>
            <consortium name="Pathogen Informatics"/>
        </authorList>
    </citation>
    <scope>NUCLEOTIDE SEQUENCE</scope>
</reference>
<dbReference type="EMBL" id="CAKAEH010001980">
    <property type="protein sequence ID" value="CAG9540566.1"/>
    <property type="molecule type" value="Genomic_DNA"/>
</dbReference>
<dbReference type="AlphaFoldDB" id="A0A8J2PYS4"/>
<accession>A0A8J2PYS4</accession>
<keyword evidence="2" id="KW-1185">Reference proteome</keyword>
<protein>
    <submittedName>
        <fullName evidence="1">Uncharacterized protein</fullName>
    </submittedName>
</protein>
<comment type="caution">
    <text evidence="1">The sequence shown here is derived from an EMBL/GenBank/DDBJ whole genome shotgun (WGS) entry which is preliminary data.</text>
</comment>
<name>A0A8J2PYS4_9BILA</name>
<organism evidence="1 2">
    <name type="scientific">Cercopithifilaria johnstoni</name>
    <dbReference type="NCBI Taxonomy" id="2874296"/>
    <lineage>
        <taxon>Eukaryota</taxon>
        <taxon>Metazoa</taxon>
        <taxon>Ecdysozoa</taxon>
        <taxon>Nematoda</taxon>
        <taxon>Chromadorea</taxon>
        <taxon>Rhabditida</taxon>
        <taxon>Spirurina</taxon>
        <taxon>Spiruromorpha</taxon>
        <taxon>Filarioidea</taxon>
        <taxon>Onchocercidae</taxon>
        <taxon>Cercopithifilaria</taxon>
    </lineage>
</organism>
<sequence>MDECEAINVLMKSKSLAQLRHELNCLPNTLLLPVANKCLDYFTLANYAGFIGNVLSFFFDSLINRFDELSN</sequence>